<name>A0AAW1Q306_9CHLO</name>
<evidence type="ECO:0000256" key="9">
    <source>
        <dbReference type="RuleBase" id="RU000488"/>
    </source>
</evidence>
<dbReference type="InterPro" id="IPR023395">
    <property type="entry name" value="MCP_dom_sf"/>
</dbReference>
<dbReference type="Proteomes" id="UP001465755">
    <property type="component" value="Unassembled WGS sequence"/>
</dbReference>
<evidence type="ECO:0000313" key="11">
    <source>
        <dbReference type="Proteomes" id="UP001465755"/>
    </source>
</evidence>
<feature type="repeat" description="Solcar" evidence="8">
    <location>
        <begin position="14"/>
        <end position="99"/>
    </location>
</feature>
<reference evidence="10 11" key="1">
    <citation type="journal article" date="2024" name="Nat. Commun.">
        <title>Phylogenomics reveals the evolutionary origins of lichenization in chlorophyte algae.</title>
        <authorList>
            <person name="Puginier C."/>
            <person name="Libourel C."/>
            <person name="Otte J."/>
            <person name="Skaloud P."/>
            <person name="Haon M."/>
            <person name="Grisel S."/>
            <person name="Petersen M."/>
            <person name="Berrin J.G."/>
            <person name="Delaux P.M."/>
            <person name="Dal Grande F."/>
            <person name="Keller J."/>
        </authorList>
    </citation>
    <scope>NUCLEOTIDE SEQUENCE [LARGE SCALE GENOMIC DNA]</scope>
    <source>
        <strain evidence="10 11">SAG 2036</strain>
    </source>
</reference>
<dbReference type="Gene3D" id="1.50.40.10">
    <property type="entry name" value="Mitochondrial carrier domain"/>
    <property type="match status" value="1"/>
</dbReference>
<accession>A0AAW1Q306</accession>
<dbReference type="EMBL" id="JALJOQ010000001">
    <property type="protein sequence ID" value="KAK9814883.1"/>
    <property type="molecule type" value="Genomic_DNA"/>
</dbReference>
<evidence type="ECO:0000256" key="8">
    <source>
        <dbReference type="PROSITE-ProRule" id="PRU00282"/>
    </source>
</evidence>
<keyword evidence="5" id="KW-0677">Repeat</keyword>
<feature type="repeat" description="Solcar" evidence="8">
    <location>
        <begin position="200"/>
        <end position="284"/>
    </location>
</feature>
<dbReference type="AlphaFoldDB" id="A0AAW1Q306"/>
<evidence type="ECO:0000313" key="10">
    <source>
        <dbReference type="EMBL" id="KAK9814883.1"/>
    </source>
</evidence>
<keyword evidence="7 8" id="KW-0472">Membrane</keyword>
<dbReference type="InterPro" id="IPR050391">
    <property type="entry name" value="Mito_Metabolite_Transporter"/>
</dbReference>
<keyword evidence="4 8" id="KW-0812">Transmembrane</keyword>
<keyword evidence="3 9" id="KW-0813">Transport</keyword>
<feature type="repeat" description="Solcar" evidence="8">
    <location>
        <begin position="107"/>
        <end position="191"/>
    </location>
</feature>
<proteinExistence type="inferred from homology"/>
<dbReference type="PROSITE" id="PS50920">
    <property type="entry name" value="SOLCAR"/>
    <property type="match status" value="3"/>
</dbReference>
<comment type="similarity">
    <text evidence="2 9">Belongs to the mitochondrial carrier (TC 2.A.29) family.</text>
</comment>
<comment type="subcellular location">
    <subcellularLocation>
        <location evidence="1">Membrane</location>
        <topology evidence="1">Multi-pass membrane protein</topology>
    </subcellularLocation>
</comment>
<organism evidence="10 11">
    <name type="scientific">Symbiochloris irregularis</name>
    <dbReference type="NCBI Taxonomy" id="706552"/>
    <lineage>
        <taxon>Eukaryota</taxon>
        <taxon>Viridiplantae</taxon>
        <taxon>Chlorophyta</taxon>
        <taxon>core chlorophytes</taxon>
        <taxon>Trebouxiophyceae</taxon>
        <taxon>Trebouxiales</taxon>
        <taxon>Trebouxiaceae</taxon>
        <taxon>Symbiochloris</taxon>
    </lineage>
</organism>
<comment type="caution">
    <text evidence="10">The sequence shown here is derived from an EMBL/GenBank/DDBJ whole genome shotgun (WGS) entry which is preliminary data.</text>
</comment>
<evidence type="ECO:0000256" key="2">
    <source>
        <dbReference type="ARBA" id="ARBA00006375"/>
    </source>
</evidence>
<dbReference type="GO" id="GO:0016020">
    <property type="term" value="C:membrane"/>
    <property type="evidence" value="ECO:0007669"/>
    <property type="project" value="UniProtKB-SubCell"/>
</dbReference>
<evidence type="ECO:0000256" key="5">
    <source>
        <dbReference type="ARBA" id="ARBA00022737"/>
    </source>
</evidence>
<dbReference type="SUPFAM" id="SSF103506">
    <property type="entry name" value="Mitochondrial carrier"/>
    <property type="match status" value="1"/>
</dbReference>
<evidence type="ECO:0000256" key="7">
    <source>
        <dbReference type="ARBA" id="ARBA00023136"/>
    </source>
</evidence>
<evidence type="ECO:0000256" key="4">
    <source>
        <dbReference type="ARBA" id="ARBA00022692"/>
    </source>
</evidence>
<keyword evidence="6" id="KW-1133">Transmembrane helix</keyword>
<sequence length="290" mass="30580">MAGQRPPPKYPFATELLTSGLSVSCANLATLPMDVLKVRLQLQTRLSNGVASPGLVMTAVNIAQTEGGSAFFKGLNPAIMRGLFYGGVRLGCYGPTKTLIGANKDNPSLLRNIAAGALSGSVASLASNPIDLVKTRLQSKDNPYRTATEVIRGVVKSDGVVGLWRGTVPAMARAAVLTAAQCATYNESKKLWMWITGGGDDFTTHLGSSMITGLVTTTATGPVDVIKTNMFVGGSKYTGPLQCAADIIKHEGTRGLFKGWTANYVRLGPQTTVIFVVMEQLRKATGLEAL</sequence>
<dbReference type="InterPro" id="IPR018108">
    <property type="entry name" value="MCP_transmembrane"/>
</dbReference>
<keyword evidence="11" id="KW-1185">Reference proteome</keyword>
<dbReference type="PANTHER" id="PTHR45618">
    <property type="entry name" value="MITOCHONDRIAL DICARBOXYLATE CARRIER-RELATED"/>
    <property type="match status" value="1"/>
</dbReference>
<evidence type="ECO:0000256" key="3">
    <source>
        <dbReference type="ARBA" id="ARBA00022448"/>
    </source>
</evidence>
<dbReference type="Pfam" id="PF00153">
    <property type="entry name" value="Mito_carr"/>
    <property type="match status" value="3"/>
</dbReference>
<evidence type="ECO:0000256" key="1">
    <source>
        <dbReference type="ARBA" id="ARBA00004141"/>
    </source>
</evidence>
<gene>
    <name evidence="10" type="ORF">WJX73_001267</name>
</gene>
<evidence type="ECO:0000256" key="6">
    <source>
        <dbReference type="ARBA" id="ARBA00022989"/>
    </source>
</evidence>
<protein>
    <submittedName>
        <fullName evidence="10">Uncharacterized protein</fullName>
    </submittedName>
</protein>